<evidence type="ECO:0000256" key="8">
    <source>
        <dbReference type="ARBA" id="ARBA00023136"/>
    </source>
</evidence>
<organism evidence="14 15">
    <name type="scientific">Aquimarina algicola</name>
    <dbReference type="NCBI Taxonomy" id="2589995"/>
    <lineage>
        <taxon>Bacteria</taxon>
        <taxon>Pseudomonadati</taxon>
        <taxon>Bacteroidota</taxon>
        <taxon>Flavobacteriia</taxon>
        <taxon>Flavobacteriales</taxon>
        <taxon>Flavobacteriaceae</taxon>
        <taxon>Aquimarina</taxon>
    </lineage>
</organism>
<keyword evidence="5" id="KW-0808">Transferase</keyword>
<evidence type="ECO:0000256" key="7">
    <source>
        <dbReference type="ARBA" id="ARBA00022984"/>
    </source>
</evidence>
<feature type="domain" description="Glycosyl transferase family 51" evidence="13">
    <location>
        <begin position="115"/>
        <end position="199"/>
    </location>
</feature>
<keyword evidence="15" id="KW-1185">Reference proteome</keyword>
<dbReference type="InterPro" id="IPR023346">
    <property type="entry name" value="Lysozyme-like_dom_sf"/>
</dbReference>
<dbReference type="InterPro" id="IPR036950">
    <property type="entry name" value="PBP_transglycosylase"/>
</dbReference>
<keyword evidence="3" id="KW-1003">Cell membrane</keyword>
<comment type="subcellular location">
    <subcellularLocation>
        <location evidence="1">Cell membrane</location>
    </subcellularLocation>
</comment>
<keyword evidence="12" id="KW-1133">Transmembrane helix</keyword>
<dbReference type="PANTHER" id="PTHR32282:SF11">
    <property type="entry name" value="PENICILLIN-BINDING PROTEIN 1B"/>
    <property type="match status" value="1"/>
</dbReference>
<evidence type="ECO:0000313" key="15">
    <source>
        <dbReference type="Proteomes" id="UP000315540"/>
    </source>
</evidence>
<comment type="caution">
    <text evidence="14">The sequence shown here is derived from an EMBL/GenBank/DDBJ whole genome shotgun (WGS) entry which is preliminary data.</text>
</comment>
<reference evidence="14 15" key="1">
    <citation type="submission" date="2019-06" db="EMBL/GenBank/DDBJ databases">
        <authorList>
            <person name="Meng X."/>
        </authorList>
    </citation>
    <scope>NUCLEOTIDE SEQUENCE [LARGE SCALE GENOMIC DNA]</scope>
    <source>
        <strain evidence="14 15">M625</strain>
    </source>
</reference>
<dbReference type="AlphaFoldDB" id="A0A504JBU9"/>
<gene>
    <name evidence="14" type="ORF">FHK87_15800</name>
</gene>
<keyword evidence="6" id="KW-0133">Cell shape</keyword>
<dbReference type="GO" id="GO:0008360">
    <property type="term" value="P:regulation of cell shape"/>
    <property type="evidence" value="ECO:0007669"/>
    <property type="project" value="UniProtKB-KW"/>
</dbReference>
<dbReference type="GO" id="GO:0030288">
    <property type="term" value="C:outer membrane-bounded periplasmic space"/>
    <property type="evidence" value="ECO:0007669"/>
    <property type="project" value="TreeGrafter"/>
</dbReference>
<keyword evidence="8 12" id="KW-0472">Membrane</keyword>
<proteinExistence type="predicted"/>
<evidence type="ECO:0000259" key="13">
    <source>
        <dbReference type="Pfam" id="PF00912"/>
    </source>
</evidence>
<evidence type="ECO:0000256" key="11">
    <source>
        <dbReference type="ARBA" id="ARBA00049902"/>
    </source>
</evidence>
<name>A0A504JBU9_9FLAO</name>
<dbReference type="Proteomes" id="UP000315540">
    <property type="component" value="Unassembled WGS sequence"/>
</dbReference>
<evidence type="ECO:0000256" key="10">
    <source>
        <dbReference type="ARBA" id="ARBA00034000"/>
    </source>
</evidence>
<evidence type="ECO:0000256" key="2">
    <source>
        <dbReference type="ARBA" id="ARBA00004752"/>
    </source>
</evidence>
<dbReference type="Gene3D" id="1.10.3810.10">
    <property type="entry name" value="Biosynthetic peptidoglycan transglycosylase-like"/>
    <property type="match status" value="1"/>
</dbReference>
<evidence type="ECO:0000256" key="4">
    <source>
        <dbReference type="ARBA" id="ARBA00022676"/>
    </source>
</evidence>
<accession>A0A504JBU9</accession>
<dbReference type="RefSeq" id="WP_140594735.1">
    <property type="nucleotide sequence ID" value="NZ_VFWZ01000005.1"/>
</dbReference>
<dbReference type="GO" id="GO:0009252">
    <property type="term" value="P:peptidoglycan biosynthetic process"/>
    <property type="evidence" value="ECO:0007669"/>
    <property type="project" value="UniProtKB-KW"/>
</dbReference>
<dbReference type="InterPro" id="IPR001264">
    <property type="entry name" value="Glyco_trans_51"/>
</dbReference>
<keyword evidence="9" id="KW-0961">Cell wall biogenesis/degradation</keyword>
<evidence type="ECO:0000256" key="9">
    <source>
        <dbReference type="ARBA" id="ARBA00023316"/>
    </source>
</evidence>
<dbReference type="Pfam" id="PF00912">
    <property type="entry name" value="Transgly"/>
    <property type="match status" value="1"/>
</dbReference>
<evidence type="ECO:0000256" key="12">
    <source>
        <dbReference type="SAM" id="Phobius"/>
    </source>
</evidence>
<dbReference type="OrthoDB" id="1429825at2"/>
<dbReference type="GO" id="GO:0009002">
    <property type="term" value="F:serine-type D-Ala-D-Ala carboxypeptidase activity"/>
    <property type="evidence" value="ECO:0007669"/>
    <property type="project" value="UniProtKB-EC"/>
</dbReference>
<comment type="pathway">
    <text evidence="2">Cell wall biogenesis; peptidoglycan biosynthesis.</text>
</comment>
<dbReference type="PANTHER" id="PTHR32282">
    <property type="entry name" value="BINDING PROTEIN TRANSPEPTIDASE, PUTATIVE-RELATED"/>
    <property type="match status" value="1"/>
</dbReference>
<dbReference type="GO" id="GO:0005886">
    <property type="term" value="C:plasma membrane"/>
    <property type="evidence" value="ECO:0007669"/>
    <property type="project" value="UniProtKB-SubCell"/>
</dbReference>
<evidence type="ECO:0000256" key="6">
    <source>
        <dbReference type="ARBA" id="ARBA00022960"/>
    </source>
</evidence>
<evidence type="ECO:0000256" key="3">
    <source>
        <dbReference type="ARBA" id="ARBA00022475"/>
    </source>
</evidence>
<dbReference type="GO" id="GO:0008955">
    <property type="term" value="F:peptidoglycan glycosyltransferase activity"/>
    <property type="evidence" value="ECO:0007669"/>
    <property type="project" value="UniProtKB-EC"/>
</dbReference>
<evidence type="ECO:0000256" key="1">
    <source>
        <dbReference type="ARBA" id="ARBA00004236"/>
    </source>
</evidence>
<feature type="transmembrane region" description="Helical" evidence="12">
    <location>
        <begin position="12"/>
        <end position="31"/>
    </location>
</feature>
<keyword evidence="7" id="KW-0573">Peptidoglycan synthesis</keyword>
<evidence type="ECO:0000256" key="5">
    <source>
        <dbReference type="ARBA" id="ARBA00022679"/>
    </source>
</evidence>
<comment type="catalytic activity">
    <reaction evidence="11">
        <text>[GlcNAc-(1-&gt;4)-Mur2Ac(oyl-L-Ala-gamma-D-Glu-L-Lys-D-Ala-D-Ala)](n)-di-trans,octa-cis-undecaprenyl diphosphate + beta-D-GlcNAc-(1-&gt;4)-Mur2Ac(oyl-L-Ala-gamma-D-Glu-L-Lys-D-Ala-D-Ala)-di-trans,octa-cis-undecaprenyl diphosphate = [GlcNAc-(1-&gt;4)-Mur2Ac(oyl-L-Ala-gamma-D-Glu-L-Lys-D-Ala-D-Ala)](n+1)-di-trans,octa-cis-undecaprenyl diphosphate + di-trans,octa-cis-undecaprenyl diphosphate + H(+)</text>
        <dbReference type="Rhea" id="RHEA:23708"/>
        <dbReference type="Rhea" id="RHEA-COMP:9602"/>
        <dbReference type="Rhea" id="RHEA-COMP:9603"/>
        <dbReference type="ChEBI" id="CHEBI:15378"/>
        <dbReference type="ChEBI" id="CHEBI:58405"/>
        <dbReference type="ChEBI" id="CHEBI:60033"/>
        <dbReference type="ChEBI" id="CHEBI:78435"/>
        <dbReference type="EC" id="2.4.99.28"/>
    </reaction>
</comment>
<keyword evidence="12" id="KW-0812">Transmembrane</keyword>
<protein>
    <recommendedName>
        <fullName evidence="13">Glycosyl transferase family 51 domain-containing protein</fullName>
    </recommendedName>
</protein>
<sequence length="206" mass="24397">MKKRILKLSKILFLLGIIASIALYIFIVNSWKFHLTESELTEFTEDIKRAEKLPEKFYELYNMEFDESLENGIIKQEFRSLISGTYKPSINLWSSRFYLHSNNKKYYKNMFFTAHSLALKIENETTKKENLNWVMNKMDFLNSQNGIKSASNFYFDKELSKLNDKELATLVIMSKNPSLYNPMRRPELVNQKVESLMNKKNMAIEE</sequence>
<dbReference type="SUPFAM" id="SSF53955">
    <property type="entry name" value="Lysozyme-like"/>
    <property type="match status" value="1"/>
</dbReference>
<comment type="catalytic activity">
    <reaction evidence="10">
        <text>Preferential cleavage: (Ac)2-L-Lys-D-Ala-|-D-Ala. Also transpeptidation of peptidyl-alanyl moieties that are N-acyl substituents of D-alanine.</text>
        <dbReference type="EC" id="3.4.16.4"/>
    </reaction>
</comment>
<dbReference type="InterPro" id="IPR050396">
    <property type="entry name" value="Glycosyltr_51/Transpeptidase"/>
</dbReference>
<keyword evidence="4" id="KW-0328">Glycosyltransferase</keyword>
<dbReference type="GO" id="GO:0071555">
    <property type="term" value="P:cell wall organization"/>
    <property type="evidence" value="ECO:0007669"/>
    <property type="project" value="UniProtKB-KW"/>
</dbReference>
<dbReference type="EMBL" id="VFWZ01000005">
    <property type="protein sequence ID" value="TPN84399.1"/>
    <property type="molecule type" value="Genomic_DNA"/>
</dbReference>
<evidence type="ECO:0000313" key="14">
    <source>
        <dbReference type="EMBL" id="TPN84399.1"/>
    </source>
</evidence>